<evidence type="ECO:0000256" key="12">
    <source>
        <dbReference type="SAM" id="Coils"/>
    </source>
</evidence>
<evidence type="ECO:0000256" key="8">
    <source>
        <dbReference type="ARBA" id="ARBA00022824"/>
    </source>
</evidence>
<dbReference type="PANTHER" id="PTHR21049:SF0">
    <property type="entry name" value="DOLICHYL-DIPHOSPHOOLIGOSACCHARIDE--PROTEIN GLYCOSYLTRANSFERASE SUBUNIT 1"/>
    <property type="match status" value="1"/>
</dbReference>
<proteinExistence type="inferred from homology"/>
<feature type="coiled-coil region" evidence="12">
    <location>
        <begin position="556"/>
        <end position="590"/>
    </location>
</feature>
<feature type="signal peptide" evidence="11">
    <location>
        <begin position="1"/>
        <end position="19"/>
    </location>
</feature>
<evidence type="ECO:0000256" key="5">
    <source>
        <dbReference type="ARBA" id="ARBA00017611"/>
    </source>
</evidence>
<evidence type="ECO:0000256" key="9">
    <source>
        <dbReference type="ARBA" id="ARBA00022989"/>
    </source>
</evidence>
<dbReference type="GO" id="GO:0018279">
    <property type="term" value="P:protein N-linked glycosylation via asparagine"/>
    <property type="evidence" value="ECO:0007669"/>
    <property type="project" value="TreeGrafter"/>
</dbReference>
<protein>
    <recommendedName>
        <fullName evidence="5 11">Dolichyl-diphosphooligosaccharide--protein glycosyltransferase subunit 1</fullName>
    </recommendedName>
</protein>
<reference evidence="13" key="2">
    <citation type="submission" date="2022-06" db="UniProtKB">
        <authorList>
            <consortium name="EnsemblMetazoa"/>
        </authorList>
    </citation>
    <scope>IDENTIFICATION</scope>
</reference>
<evidence type="ECO:0000256" key="10">
    <source>
        <dbReference type="ARBA" id="ARBA00023136"/>
    </source>
</evidence>
<evidence type="ECO:0000256" key="7">
    <source>
        <dbReference type="ARBA" id="ARBA00022729"/>
    </source>
</evidence>
<evidence type="ECO:0000313" key="13">
    <source>
        <dbReference type="EnsemblMetazoa" id="OVOC3864.1"/>
    </source>
</evidence>
<comment type="pathway">
    <text evidence="3 11">Protein modification; protein glycosylation.</text>
</comment>
<organism evidence="13 14">
    <name type="scientific">Onchocerca volvulus</name>
    <dbReference type="NCBI Taxonomy" id="6282"/>
    <lineage>
        <taxon>Eukaryota</taxon>
        <taxon>Metazoa</taxon>
        <taxon>Ecdysozoa</taxon>
        <taxon>Nematoda</taxon>
        <taxon>Chromadorea</taxon>
        <taxon>Rhabditida</taxon>
        <taxon>Spirurina</taxon>
        <taxon>Spiruromorpha</taxon>
        <taxon>Filarioidea</taxon>
        <taxon>Onchocercidae</taxon>
        <taxon>Onchocerca</taxon>
    </lineage>
</organism>
<evidence type="ECO:0000256" key="3">
    <source>
        <dbReference type="ARBA" id="ARBA00004922"/>
    </source>
</evidence>
<dbReference type="Proteomes" id="UP000024404">
    <property type="component" value="Unassembled WGS sequence"/>
</dbReference>
<dbReference type="Pfam" id="PF04597">
    <property type="entry name" value="Ribophorin_I"/>
    <property type="match status" value="2"/>
</dbReference>
<dbReference type="EMBL" id="CMVM020000122">
    <property type="status" value="NOT_ANNOTATED_CDS"/>
    <property type="molecule type" value="Genomic_DNA"/>
</dbReference>
<evidence type="ECO:0000256" key="6">
    <source>
        <dbReference type="ARBA" id="ARBA00022692"/>
    </source>
</evidence>
<accession>A0A8R1TSX0</accession>
<keyword evidence="6 11" id="KW-0812">Transmembrane</keyword>
<keyword evidence="12" id="KW-0175">Coiled coil</keyword>
<keyword evidence="9 11" id="KW-1133">Transmembrane helix</keyword>
<comment type="function">
    <text evidence="1 11">Subunit of the oligosaccharyl transferase (OST) complex that catalyzes the initial transfer of a defined glycan (Glc(3)Man(9)GlcNAc(2) in eukaryotes) from the lipid carrier dolichol-pyrophosphate to an asparagine residue within an Asn-X-Ser/Thr consensus motif in nascent polypeptide chains, the first step in protein N-glycosylation. N-glycosylation occurs cotranslationally and the complex associates with the Sec61 complex at the channel-forming translocon complex that mediates protein translocation across the endoplasmic reticulum (ER). All subunits are required for a maximal enzyme activity.</text>
</comment>
<dbReference type="GO" id="GO:0008250">
    <property type="term" value="C:oligosaccharyltransferase complex"/>
    <property type="evidence" value="ECO:0007669"/>
    <property type="project" value="UniProtKB-UniRule"/>
</dbReference>
<reference evidence="14" key="1">
    <citation type="submission" date="2013-10" db="EMBL/GenBank/DDBJ databases">
        <title>Genome sequencing of Onchocerca volvulus.</title>
        <authorList>
            <person name="Cotton J."/>
            <person name="Tsai J."/>
            <person name="Stanley E."/>
            <person name="Tracey A."/>
            <person name="Holroyd N."/>
            <person name="Lustigman S."/>
            <person name="Berriman M."/>
        </authorList>
    </citation>
    <scope>NUCLEOTIDE SEQUENCE</scope>
</reference>
<comment type="similarity">
    <text evidence="4 11">Belongs to the OST1 family.</text>
</comment>
<comment type="subcellular location">
    <subcellularLocation>
        <location evidence="2 11">Endoplasmic reticulum membrane</location>
        <topology evidence="2 11">Single-pass type I membrane protein</topology>
    </subcellularLocation>
</comment>
<keyword evidence="8 11" id="KW-0256">Endoplasmic reticulum</keyword>
<sequence>MWWWKCFSALLVFACLVDSTELSSDDITISVERLIDISSQLVKVTVKYEITNDGSKEVNSFVHLVHEKEYLRLAYVSATASKKDTKLKVSNIERGKYNIKEGFVAYKIELLNIIPPNDKFVVTVEYELTEYLEPHPKRITQAESQWVFNKLLGFLFLKYRFLTHTTHSTIDNFSVNPYFMGPTKLQHILVLFAIYKGNAHVPSIYPVKQEKTVILLPSGKLESRTTVSPTSVDGGKITYGPYIDQKPYAVAEIVVHCENNTPFVVATDVLRVIEVSHWGNIAVEETISIVHKGAELKGSFSRLEFQMDRRGNKRPVVTQYKTLLPASAKDIYYRDEIGNISTSAVRKMTDVIELIVQPRFPLFGGWKTDYVLGYNVPAYQYLYSSGNKFALKMRIVDHLFDDAVIENLKLKIILPEGSNNFKLTTPYPVTRHPDELHFTYLDTTGRPVITIEKDNLVDFHIQMFTLHYEFDRMQLWREPFLACAAFAALFLVVIIYVRLDFTISPDVATESRLQAQGQVEQLTDLHADRLKIYDHFADAVNKLKNSKDLATFTTARKKAENDMKNIGQAIGDLQSELKATNADISDKLNEVNKIHKLTMDVINNYLGQAERFVKGQLSKVAFADAEKSYTQKLNEAKERMDSIIYAL</sequence>
<dbReference type="PANTHER" id="PTHR21049">
    <property type="entry name" value="RIBOPHORIN I"/>
    <property type="match status" value="1"/>
</dbReference>
<comment type="subunit">
    <text evidence="11">Component of the oligosaccharyltransferase (OST) complex.</text>
</comment>
<evidence type="ECO:0000313" key="14">
    <source>
        <dbReference type="Proteomes" id="UP000024404"/>
    </source>
</evidence>
<dbReference type="InterPro" id="IPR007676">
    <property type="entry name" value="Ribophorin_I"/>
</dbReference>
<dbReference type="OMA" id="RYEYARE"/>
<name>A0A8R1TSX0_ONCVO</name>
<keyword evidence="7 11" id="KW-0732">Signal</keyword>
<evidence type="ECO:0000256" key="4">
    <source>
        <dbReference type="ARBA" id="ARBA00008905"/>
    </source>
</evidence>
<feature type="chain" id="PRO_5035963763" description="Dolichyl-diphosphooligosaccharide--protein glycosyltransferase subunit 1" evidence="11">
    <location>
        <begin position="20"/>
        <end position="647"/>
    </location>
</feature>
<evidence type="ECO:0000256" key="1">
    <source>
        <dbReference type="ARBA" id="ARBA00002791"/>
    </source>
</evidence>
<feature type="transmembrane region" description="Helical" evidence="11">
    <location>
        <begin position="479"/>
        <end position="497"/>
    </location>
</feature>
<dbReference type="AlphaFoldDB" id="A0A8R1TSX0"/>
<keyword evidence="14" id="KW-1185">Reference proteome</keyword>
<evidence type="ECO:0000256" key="2">
    <source>
        <dbReference type="ARBA" id="ARBA00004115"/>
    </source>
</evidence>
<evidence type="ECO:0000256" key="11">
    <source>
        <dbReference type="RuleBase" id="RU361143"/>
    </source>
</evidence>
<dbReference type="EnsemblMetazoa" id="OVOC3864.1">
    <property type="protein sequence ID" value="OVOC3864.1"/>
    <property type="gene ID" value="WBGene00240673"/>
</dbReference>
<keyword evidence="10 11" id="KW-0472">Membrane</keyword>